<sequence>MLGKLFSNAASSLTPSRGSPSPSRPTSSLDSVQEDIHTRNLIFPDAEALYAHQHDQVFPMTSSTVSMLTAAPGSFDTNPEIELEARDVRVVVMQEATSTFNSAALMYDSHPHLDAAACPVLNTSFATSGRGGRGAGAGGANTTATARRTSIGAKPVVITQEAPRFGAFDRRPSAHSRQGSYVETEGQRTSREYREEIATIANCMFGASDVMAHKGTGSKVHILPTEPRGAQYPFEGGHGSLGRSSMRSGSRLAQSFTSESLGRGEGNAGGGRKRVLVTRIFPVPLLGDGEEETPGGFEGQGGFPFPKAGEGGEREKERKPKQKRTPMYAIGLVIQLPATQNSPSTPRSAYRGVGSYAENESVSSSFNSLRPSWTVLGSGFGVESLDSSFISDVDDRIDMVTQHWDIIIRTLDHLQAVASSDIIALLKQVDVASPDPTAGRAPHHTRTASISVSGKRVEENINVKPLKPIRTNVKTVQLMPYALAHNHKLRAEIEFARHRIVGGIKNLQVITRQGRWGIWRDEARWVRRWAGGKEQGFFFYNLLTVFLGTHTEWLEAIGPTWYRRRNYKQQRGGGRDEDMPIKARTIIVAADKMAARRLIFLLSAFLPNNQHHQVPFVRQHRPGTSVSGGAFSQSPPSYVPLNPREESLRRRVNRPKIKPSTANSAQQAPIVVANQTTEQPHHTHQRRPSDAPSLPPGALPVPAAYNPSRQPGLATTSTANPIPALPHFSTRRPVRGTGPAPRPGSSGSLAADDLIRSLKRGDTGEESSSRWSGVLGSLWGGKRRGSTDVSAPQPSQGAGGEERGKLAEMMHAQRREERRGGTDRDGGVRETTSTTSPQPVAPPPPSSAGATQPIHPSGAYESPVKTSITEDGVIDIDVPLPSLFPSFPPPHSALSSPCSSGIFSSSAGMGVGGELEGFENFTGGGGGDDEGALNVGGWVGRFHPDFVLQALPVSTVEAAPAATSNSNPKSPTQPAPPQPSLEDQIRATMAAEPTPPVPVSATRNGEEERWITISTALIADTVAFTLKRLILRRLIRLPTSPPASAGESAGNSYDGRASIYGNPYPGVLGSTSPAEGGGGGEVIKEEWEVEMCISFDTALIEAVERVMASPAGMAGAQIAAGGVMGVQKQRSARASKNPSAGSSAGSSRSGSRIRVVVPAPLPSPAPVLVSGAGPNSSSAPPGSSGATGNGNGAVGERRGETGTAGEVKEEEVPRAEVRTVLLSALEGIANEVAEARSSVPEGALVGGEGDSFLREGVGRWLEGVDEGVLG</sequence>
<dbReference type="STRING" id="342668.A0A1B8GX47"/>
<feature type="region of interest" description="Disordered" evidence="1">
    <location>
        <begin position="958"/>
        <end position="981"/>
    </location>
</feature>
<dbReference type="EMBL" id="KV460209">
    <property type="protein sequence ID" value="OBU00381.1"/>
    <property type="molecule type" value="Genomic_DNA"/>
</dbReference>
<dbReference type="PANTHER" id="PTHR21634">
    <property type="entry name" value="RE13835P"/>
    <property type="match status" value="1"/>
</dbReference>
<feature type="region of interest" description="Disordered" evidence="1">
    <location>
        <begin position="236"/>
        <end position="271"/>
    </location>
</feature>
<feature type="compositionally biased region" description="Basic and acidic residues" evidence="1">
    <location>
        <begin position="800"/>
        <end position="828"/>
    </location>
</feature>
<name>A0A1B8GX47_9PEZI</name>
<feature type="compositionally biased region" description="Polar residues" evidence="1">
    <location>
        <begin position="1129"/>
        <end position="1138"/>
    </location>
</feature>
<feature type="region of interest" description="Disordered" evidence="1">
    <location>
        <begin position="1167"/>
        <end position="1213"/>
    </location>
</feature>
<feature type="compositionally biased region" description="Low complexity" evidence="1">
    <location>
        <begin position="1167"/>
        <end position="1184"/>
    </location>
</feature>
<dbReference type="GeneID" id="28835031"/>
<evidence type="ECO:0000256" key="1">
    <source>
        <dbReference type="SAM" id="MobiDB-lite"/>
    </source>
</evidence>
<feature type="compositionally biased region" description="Polar residues" evidence="1">
    <location>
        <begin position="707"/>
        <end position="720"/>
    </location>
</feature>
<reference evidence="3 4" key="1">
    <citation type="submission" date="2016-03" db="EMBL/GenBank/DDBJ databases">
        <title>Comparative genomics of Pseudogymnoascus destructans, the fungus causing white-nose syndrome of bats.</title>
        <authorList>
            <person name="Palmer J.M."/>
            <person name="Drees K.P."/>
            <person name="Foster J.T."/>
            <person name="Lindner D.L."/>
        </authorList>
    </citation>
    <scope>NUCLEOTIDE SEQUENCE [LARGE SCALE GENOMIC DNA]</scope>
    <source>
        <strain evidence="3 4">UAMH 10579</strain>
    </source>
</reference>
<feature type="compositionally biased region" description="Polar residues" evidence="1">
    <location>
        <begin position="622"/>
        <end position="636"/>
    </location>
</feature>
<feature type="region of interest" description="Disordered" evidence="1">
    <location>
        <begin position="287"/>
        <end position="324"/>
    </location>
</feature>
<evidence type="ECO:0000259" key="2">
    <source>
        <dbReference type="Pfam" id="PF14636"/>
    </source>
</evidence>
<dbReference type="Proteomes" id="UP000091956">
    <property type="component" value="Unassembled WGS sequence"/>
</dbReference>
<feature type="compositionally biased region" description="Basic and acidic residues" evidence="1">
    <location>
        <begin position="1195"/>
        <end position="1213"/>
    </location>
</feature>
<feature type="region of interest" description="Disordered" evidence="1">
    <location>
        <begin position="1"/>
        <end position="31"/>
    </location>
</feature>
<feature type="region of interest" description="Disordered" evidence="1">
    <location>
        <begin position="1129"/>
        <end position="1152"/>
    </location>
</feature>
<protein>
    <recommendedName>
        <fullName evidence="2">Folliculin-interacting protein N-terminal domain-containing protein</fullName>
    </recommendedName>
</protein>
<feature type="compositionally biased region" description="Low complexity" evidence="1">
    <location>
        <begin position="1139"/>
        <end position="1152"/>
    </location>
</feature>
<dbReference type="GO" id="GO:0051087">
    <property type="term" value="F:protein-folding chaperone binding"/>
    <property type="evidence" value="ECO:0007669"/>
    <property type="project" value="TreeGrafter"/>
</dbReference>
<dbReference type="GO" id="GO:0005737">
    <property type="term" value="C:cytoplasm"/>
    <property type="evidence" value="ECO:0007669"/>
    <property type="project" value="TreeGrafter"/>
</dbReference>
<feature type="region of interest" description="Disordered" evidence="1">
    <location>
        <begin position="676"/>
        <end position="863"/>
    </location>
</feature>
<organism evidence="3 4">
    <name type="scientific">Pseudogymnoascus verrucosus</name>
    <dbReference type="NCBI Taxonomy" id="342668"/>
    <lineage>
        <taxon>Eukaryota</taxon>
        <taxon>Fungi</taxon>
        <taxon>Dikarya</taxon>
        <taxon>Ascomycota</taxon>
        <taxon>Pezizomycotina</taxon>
        <taxon>Leotiomycetes</taxon>
        <taxon>Thelebolales</taxon>
        <taxon>Thelebolaceae</taxon>
        <taxon>Pseudogymnoascus</taxon>
    </lineage>
</organism>
<evidence type="ECO:0000313" key="3">
    <source>
        <dbReference type="EMBL" id="OBU00381.1"/>
    </source>
</evidence>
<dbReference type="Pfam" id="PF14636">
    <property type="entry name" value="FNIP_N"/>
    <property type="match status" value="1"/>
</dbReference>
<dbReference type="OrthoDB" id="5428015at2759"/>
<feature type="compositionally biased region" description="Basic and acidic residues" evidence="1">
    <location>
        <begin position="753"/>
        <end position="763"/>
    </location>
</feature>
<reference evidence="4" key="2">
    <citation type="journal article" date="2018" name="Nat. Commun.">
        <title>Extreme sensitivity to ultraviolet light in the fungal pathogen causing white-nose syndrome of bats.</title>
        <authorList>
            <person name="Palmer J.M."/>
            <person name="Drees K.P."/>
            <person name="Foster J.T."/>
            <person name="Lindner D.L."/>
        </authorList>
    </citation>
    <scope>NUCLEOTIDE SEQUENCE [LARGE SCALE GENOMIC DNA]</scope>
    <source>
        <strain evidence="4">UAMH 10579</strain>
    </source>
</reference>
<feature type="region of interest" description="Disordered" evidence="1">
    <location>
        <begin position="620"/>
        <end position="647"/>
    </location>
</feature>
<accession>A0A1B8GX47</accession>
<feature type="compositionally biased region" description="Low complexity" evidence="1">
    <location>
        <begin position="829"/>
        <end position="838"/>
    </location>
</feature>
<evidence type="ECO:0000313" key="4">
    <source>
        <dbReference type="Proteomes" id="UP000091956"/>
    </source>
</evidence>
<feature type="compositionally biased region" description="Low complexity" evidence="1">
    <location>
        <begin position="11"/>
        <end position="31"/>
    </location>
</feature>
<feature type="compositionally biased region" description="Low complexity" evidence="1">
    <location>
        <begin position="241"/>
        <end position="251"/>
    </location>
</feature>
<proteinExistence type="predicted"/>
<dbReference type="AlphaFoldDB" id="A0A1B8GX47"/>
<gene>
    <name evidence="3" type="ORF">VE01_01645</name>
</gene>
<feature type="domain" description="Folliculin-interacting protein N-terminal" evidence="2">
    <location>
        <begin position="87"/>
        <end position="228"/>
    </location>
</feature>
<dbReference type="InterPro" id="IPR028084">
    <property type="entry name" value="FNIP_N_dom"/>
</dbReference>
<dbReference type="PANTHER" id="PTHR21634:SF9">
    <property type="entry name" value="RE13835P"/>
    <property type="match status" value="1"/>
</dbReference>
<keyword evidence="4" id="KW-1185">Reference proteome</keyword>
<dbReference type="RefSeq" id="XP_018134113.1">
    <property type="nucleotide sequence ID" value="XM_018271163.2"/>
</dbReference>
<feature type="compositionally biased region" description="Polar residues" evidence="1">
    <location>
        <begin position="787"/>
        <end position="796"/>
    </location>
</feature>
<feature type="region of interest" description="Disordered" evidence="1">
    <location>
        <begin position="169"/>
        <end position="190"/>
    </location>
</feature>
<dbReference type="GO" id="GO:0042030">
    <property type="term" value="F:ATPase inhibitor activity"/>
    <property type="evidence" value="ECO:0007669"/>
    <property type="project" value="TreeGrafter"/>
</dbReference>